<evidence type="ECO:0000313" key="5">
    <source>
        <dbReference type="Proteomes" id="UP000661012"/>
    </source>
</evidence>
<accession>A0A4U3EVH9</accession>
<protein>
    <submittedName>
        <fullName evidence="3">DUF1176 domain-containing protein</fullName>
    </submittedName>
</protein>
<dbReference type="Pfam" id="PF06674">
    <property type="entry name" value="DUF1176"/>
    <property type="match status" value="1"/>
</dbReference>
<evidence type="ECO:0000313" key="4">
    <source>
        <dbReference type="Proteomes" id="UP000306393"/>
    </source>
</evidence>
<feature type="chain" id="PRO_5020937321" evidence="1">
    <location>
        <begin position="22"/>
        <end position="353"/>
    </location>
</feature>
<feature type="signal peptide" evidence="1">
    <location>
        <begin position="1"/>
        <end position="21"/>
    </location>
</feature>
<dbReference type="OrthoDB" id="6183301at2"/>
<dbReference type="InterPro" id="IPR009560">
    <property type="entry name" value="DUF1176"/>
</dbReference>
<dbReference type="AlphaFoldDB" id="A0A4U3EVH9"/>
<sequence>MPNNKVVIALVLLGLSARVQAEEWGNAPVQKVFKSWQVTCNNLNDCDVRNTDEALRITLKRKAGPDAQPSLSFQQWGDLIPQGIWLDGKPWHSAIEIAPSKISGDDSAGGSDKLADIQQWVQASKNALTIALAPGSEAASLSGLNAALLLVDERQGRLGNQTALLKVGNNEPSMVPARPAPEVMNFPVPKVVPLKNQAALIDAAIAANHKLLASESCEPDTAARERSEALPLNDKQALVLVNCGLGAYQSASLLFVSSRDNPAEVTPLMLPLPDKDDQGKPLVMSWFTEASYDPQSGELSWAGRGRGIADCGDSGGWKYDGKVFHLTRYNSQPECNGGEPGDWPSLWVTAGAK</sequence>
<dbReference type="EMBL" id="QGAC01000033">
    <property type="protein sequence ID" value="TKJ83739.1"/>
    <property type="molecule type" value="Genomic_DNA"/>
</dbReference>
<dbReference type="Proteomes" id="UP000661012">
    <property type="component" value="Unassembled WGS sequence"/>
</dbReference>
<reference evidence="3 4" key="1">
    <citation type="journal article" date="2019" name="Sci. Rep.">
        <title>Differences in resource use lead to coexistence of seed-transmitted microbial populations.</title>
        <authorList>
            <person name="Torres-Cortes G."/>
            <person name="Garcia B.J."/>
            <person name="Compant S."/>
            <person name="Rezki S."/>
            <person name="Jones P."/>
            <person name="Preveaux A."/>
            <person name="Briand M."/>
            <person name="Roulet A."/>
            <person name="Bouchez O."/>
            <person name="Jacobson D."/>
            <person name="Barret M."/>
        </authorList>
    </citation>
    <scope>NUCLEOTIDE SEQUENCE [LARGE SCALE GENOMIC DNA]</scope>
    <source>
        <strain evidence="3 4">CFBP13511</strain>
    </source>
</reference>
<reference evidence="2 5" key="2">
    <citation type="journal article" date="2020" name="FEMS Microbiol. Ecol.">
        <title>Temporal dynamics of bacterial communities during seed development and maturation.</title>
        <authorList>
            <person name="Chesneau G."/>
            <person name="Torres-Cortes G."/>
            <person name="Briand M."/>
            <person name="Darrasse A."/>
            <person name="Preveaux A."/>
            <person name="Marais C."/>
            <person name="Jacques M.A."/>
            <person name="Shade A."/>
            <person name="Barret M."/>
        </authorList>
    </citation>
    <scope>NUCLEOTIDE SEQUENCE [LARGE SCALE GENOMIC DNA]</scope>
    <source>
        <strain evidence="2 5">CFBP13732</strain>
    </source>
</reference>
<evidence type="ECO:0000256" key="1">
    <source>
        <dbReference type="SAM" id="SignalP"/>
    </source>
</evidence>
<comment type="caution">
    <text evidence="3">The sequence shown here is derived from an EMBL/GenBank/DDBJ whole genome shotgun (WGS) entry which is preliminary data.</text>
</comment>
<evidence type="ECO:0000313" key="3">
    <source>
        <dbReference type="EMBL" id="TKJ83739.1"/>
    </source>
</evidence>
<gene>
    <name evidence="3" type="ORF">EpCFBP13511_22195</name>
    <name evidence="2" type="ORF">IFT93_22185</name>
</gene>
<keyword evidence="5" id="KW-1185">Reference proteome</keyword>
<dbReference type="EMBL" id="JACYNN010000032">
    <property type="protein sequence ID" value="MBD8109083.1"/>
    <property type="molecule type" value="Genomic_DNA"/>
</dbReference>
<dbReference type="Proteomes" id="UP000306393">
    <property type="component" value="Unassembled WGS sequence"/>
</dbReference>
<name>A0A4U3EVH9_9GAMM</name>
<dbReference type="STRING" id="1219360.GCA_001571305_04289"/>
<dbReference type="RefSeq" id="WP_137270103.1">
    <property type="nucleotide sequence ID" value="NZ_JACYNM010000033.1"/>
</dbReference>
<keyword evidence="1" id="KW-0732">Signal</keyword>
<organism evidence="3 4">
    <name type="scientific">Erwinia persicina</name>
    <dbReference type="NCBI Taxonomy" id="55211"/>
    <lineage>
        <taxon>Bacteria</taxon>
        <taxon>Pseudomonadati</taxon>
        <taxon>Pseudomonadota</taxon>
        <taxon>Gammaproteobacteria</taxon>
        <taxon>Enterobacterales</taxon>
        <taxon>Erwiniaceae</taxon>
        <taxon>Erwinia</taxon>
    </lineage>
</organism>
<evidence type="ECO:0000313" key="2">
    <source>
        <dbReference type="EMBL" id="MBD8109083.1"/>
    </source>
</evidence>
<proteinExistence type="predicted"/>